<dbReference type="WBParaSite" id="ACRNAN_scaffold299.g30930.t1">
    <property type="protein sequence ID" value="ACRNAN_scaffold299.g30930.t1"/>
    <property type="gene ID" value="ACRNAN_scaffold299.g30930"/>
</dbReference>
<evidence type="ECO:0000313" key="3">
    <source>
        <dbReference type="WBParaSite" id="ACRNAN_scaffold299.g30930.t1"/>
    </source>
</evidence>
<dbReference type="AlphaFoldDB" id="A0A914DKP1"/>
<sequence length="85" mass="9869">MTEYRKLLSTPTNERKRWKNEVLFPFCSRNSPIAYIVAAATAAFIFFNDKKRQFDQLWAKGPHTGRHLRPPGTCEKYVFGLMGCN</sequence>
<keyword evidence="2" id="KW-1185">Reference proteome</keyword>
<name>A0A914DKP1_9BILA</name>
<proteinExistence type="predicted"/>
<keyword evidence="1" id="KW-1133">Transmembrane helix</keyword>
<feature type="transmembrane region" description="Helical" evidence="1">
    <location>
        <begin position="32"/>
        <end position="48"/>
    </location>
</feature>
<accession>A0A914DKP1</accession>
<dbReference type="Proteomes" id="UP000887540">
    <property type="component" value="Unplaced"/>
</dbReference>
<evidence type="ECO:0000256" key="1">
    <source>
        <dbReference type="SAM" id="Phobius"/>
    </source>
</evidence>
<protein>
    <submittedName>
        <fullName evidence="3">Transmembrane protein</fullName>
    </submittedName>
</protein>
<reference evidence="3" key="1">
    <citation type="submission" date="2022-11" db="UniProtKB">
        <authorList>
            <consortium name="WormBaseParasite"/>
        </authorList>
    </citation>
    <scope>IDENTIFICATION</scope>
</reference>
<evidence type="ECO:0000313" key="2">
    <source>
        <dbReference type="Proteomes" id="UP000887540"/>
    </source>
</evidence>
<organism evidence="2 3">
    <name type="scientific">Acrobeloides nanus</name>
    <dbReference type="NCBI Taxonomy" id="290746"/>
    <lineage>
        <taxon>Eukaryota</taxon>
        <taxon>Metazoa</taxon>
        <taxon>Ecdysozoa</taxon>
        <taxon>Nematoda</taxon>
        <taxon>Chromadorea</taxon>
        <taxon>Rhabditida</taxon>
        <taxon>Tylenchina</taxon>
        <taxon>Cephalobomorpha</taxon>
        <taxon>Cephaloboidea</taxon>
        <taxon>Cephalobidae</taxon>
        <taxon>Acrobeloides</taxon>
    </lineage>
</organism>
<keyword evidence="1" id="KW-0472">Membrane</keyword>
<keyword evidence="1" id="KW-0812">Transmembrane</keyword>